<dbReference type="EMBL" id="LHXJ01000037">
    <property type="protein sequence ID" value="KXA90815.1"/>
    <property type="molecule type" value="Genomic_DNA"/>
</dbReference>
<sequence length="475" mass="54713">MDKRRESRIPLRGSILKAVWMKRGSGIAAATPLSTAAQLINPKWRCWKMNVKDEWLHDFSSEATRDTYEQALKYFAEGVIDGDLDRYLEEVRKSDTGLKRVWDDMREYYERMSEYAPKTKNNRLKAVKVFFRDHDLAIPQSWWKKFRRRKMDENRPVTNDKAGKKEEWRKIITNMDPLGQALYLTLLSTGCRIGATLSVKVEDLDLDADPARISLRPSYTKEGIGDRTVFLTAEAEKYVKNYLEWRKGKKKSDGTDLDTDRLFPIAKSTAEGKLQRAIDRSPLEIKKDEETGIHEIHTHSTRKFFRSKCGLGDALTHALMGHKGYLDRSYLRMDPDRAAEEFKDIEDNLTILEPKKARIERRARESAIGTLEAALKAKGIRENEIDEAIHGSEIDVGEALSQTETNASATGNTLLDRLDFGAISEEDFQEIRQVLMKLLEKRKQKVIDEAELEDHINDGWRFVDSVGENRAIVER</sequence>
<evidence type="ECO:0000259" key="5">
    <source>
        <dbReference type="PROSITE" id="PS51898"/>
    </source>
</evidence>
<evidence type="ECO:0000313" key="8">
    <source>
        <dbReference type="Proteomes" id="UP000070163"/>
    </source>
</evidence>
<evidence type="ECO:0000256" key="3">
    <source>
        <dbReference type="ARBA" id="ARBA00023172"/>
    </source>
</evidence>
<accession>A0A133U9F3</accession>
<dbReference type="GO" id="GO:0006310">
    <property type="term" value="P:DNA recombination"/>
    <property type="evidence" value="ECO:0007669"/>
    <property type="project" value="UniProtKB-KW"/>
</dbReference>
<dbReference type="InterPro" id="IPR050090">
    <property type="entry name" value="Tyrosine_recombinase_XerCD"/>
</dbReference>
<evidence type="ECO:0000256" key="4">
    <source>
        <dbReference type="PROSITE-ProRule" id="PRU01248"/>
    </source>
</evidence>
<name>A0A133U9F3_9EURY</name>
<dbReference type="CDD" id="cd00397">
    <property type="entry name" value="DNA_BRE_C"/>
    <property type="match status" value="1"/>
</dbReference>
<protein>
    <recommendedName>
        <fullName evidence="9">Tyr recombinase domain-containing protein</fullName>
    </recommendedName>
</protein>
<dbReference type="Gene3D" id="1.10.150.130">
    <property type="match status" value="1"/>
</dbReference>
<dbReference type="Gene3D" id="1.10.443.10">
    <property type="entry name" value="Intergrase catalytic core"/>
    <property type="match status" value="1"/>
</dbReference>
<dbReference type="SUPFAM" id="SSF56349">
    <property type="entry name" value="DNA breaking-rejoining enzymes"/>
    <property type="match status" value="1"/>
</dbReference>
<dbReference type="InterPro" id="IPR044068">
    <property type="entry name" value="CB"/>
</dbReference>
<dbReference type="Pfam" id="PF00589">
    <property type="entry name" value="Phage_integrase"/>
    <property type="match status" value="1"/>
</dbReference>
<dbReference type="Proteomes" id="UP000070163">
    <property type="component" value="Unassembled WGS sequence"/>
</dbReference>
<keyword evidence="1" id="KW-0229">DNA integration</keyword>
<dbReference type="InterPro" id="IPR010998">
    <property type="entry name" value="Integrase_recombinase_N"/>
</dbReference>
<dbReference type="InterPro" id="IPR011010">
    <property type="entry name" value="DNA_brk_join_enz"/>
</dbReference>
<feature type="domain" description="Core-binding (CB)" evidence="6">
    <location>
        <begin position="50"/>
        <end position="135"/>
    </location>
</feature>
<proteinExistence type="predicted"/>
<dbReference type="AlphaFoldDB" id="A0A133U9F3"/>
<reference evidence="7 8" key="1">
    <citation type="journal article" date="2016" name="Sci. Rep.">
        <title>Metabolic traits of an uncultured archaeal lineage -MSBL1- from brine pools of the Red Sea.</title>
        <authorList>
            <person name="Mwirichia R."/>
            <person name="Alam I."/>
            <person name="Rashid M."/>
            <person name="Vinu M."/>
            <person name="Ba-Alawi W."/>
            <person name="Anthony Kamau A."/>
            <person name="Kamanda Ngugi D."/>
            <person name="Goker M."/>
            <person name="Klenk H.P."/>
            <person name="Bajic V."/>
            <person name="Stingl U."/>
        </authorList>
    </citation>
    <scope>NUCLEOTIDE SEQUENCE [LARGE SCALE GENOMIC DNA]</scope>
    <source>
        <strain evidence="7">SCGC-AAA259A05</strain>
    </source>
</reference>
<dbReference type="InterPro" id="IPR002104">
    <property type="entry name" value="Integrase_catalytic"/>
</dbReference>
<feature type="domain" description="Tyr recombinase" evidence="5">
    <location>
        <begin position="158"/>
        <end position="343"/>
    </location>
</feature>
<dbReference type="GO" id="GO:0015074">
    <property type="term" value="P:DNA integration"/>
    <property type="evidence" value="ECO:0007669"/>
    <property type="project" value="UniProtKB-KW"/>
</dbReference>
<keyword evidence="2 4" id="KW-0238">DNA-binding</keyword>
<keyword evidence="8" id="KW-1185">Reference proteome</keyword>
<dbReference type="GO" id="GO:0003677">
    <property type="term" value="F:DNA binding"/>
    <property type="evidence" value="ECO:0007669"/>
    <property type="project" value="UniProtKB-UniRule"/>
</dbReference>
<dbReference type="PANTHER" id="PTHR30349">
    <property type="entry name" value="PHAGE INTEGRASE-RELATED"/>
    <property type="match status" value="1"/>
</dbReference>
<evidence type="ECO:0000256" key="1">
    <source>
        <dbReference type="ARBA" id="ARBA00022908"/>
    </source>
</evidence>
<evidence type="ECO:0000313" key="7">
    <source>
        <dbReference type="EMBL" id="KXA90815.1"/>
    </source>
</evidence>
<evidence type="ECO:0000256" key="2">
    <source>
        <dbReference type="ARBA" id="ARBA00023125"/>
    </source>
</evidence>
<comment type="caution">
    <text evidence="7">The sequence shown here is derived from an EMBL/GenBank/DDBJ whole genome shotgun (WGS) entry which is preliminary data.</text>
</comment>
<dbReference type="PANTHER" id="PTHR30349:SF41">
    <property type="entry name" value="INTEGRASE_RECOMBINASE PROTEIN MJ0367-RELATED"/>
    <property type="match status" value="1"/>
</dbReference>
<evidence type="ECO:0000259" key="6">
    <source>
        <dbReference type="PROSITE" id="PS51900"/>
    </source>
</evidence>
<keyword evidence="3" id="KW-0233">DNA recombination</keyword>
<gene>
    <name evidence="7" type="ORF">AKJ57_03615</name>
</gene>
<dbReference type="PROSITE" id="PS51900">
    <property type="entry name" value="CB"/>
    <property type="match status" value="1"/>
</dbReference>
<dbReference type="InterPro" id="IPR013762">
    <property type="entry name" value="Integrase-like_cat_sf"/>
</dbReference>
<dbReference type="PROSITE" id="PS51898">
    <property type="entry name" value="TYR_RECOMBINASE"/>
    <property type="match status" value="1"/>
</dbReference>
<organism evidence="7 8">
    <name type="scientific">candidate division MSBL1 archaeon SCGC-AAA259A05</name>
    <dbReference type="NCBI Taxonomy" id="1698259"/>
    <lineage>
        <taxon>Archaea</taxon>
        <taxon>Methanobacteriati</taxon>
        <taxon>Methanobacteriota</taxon>
        <taxon>candidate division MSBL1</taxon>
    </lineage>
</organism>
<evidence type="ECO:0008006" key="9">
    <source>
        <dbReference type="Google" id="ProtNLM"/>
    </source>
</evidence>